<dbReference type="OrthoDB" id="9807434at2"/>
<evidence type="ECO:0000256" key="7">
    <source>
        <dbReference type="ARBA" id="ARBA00048478"/>
    </source>
</evidence>
<comment type="catalytic activity">
    <reaction evidence="6 8">
        <text>dCMP + ATP = dCDP + ADP</text>
        <dbReference type="Rhea" id="RHEA:25094"/>
        <dbReference type="ChEBI" id="CHEBI:30616"/>
        <dbReference type="ChEBI" id="CHEBI:57566"/>
        <dbReference type="ChEBI" id="CHEBI:58593"/>
        <dbReference type="ChEBI" id="CHEBI:456216"/>
        <dbReference type="EC" id="2.7.4.25"/>
    </reaction>
</comment>
<evidence type="ECO:0000256" key="2">
    <source>
        <dbReference type="ARBA" id="ARBA00022679"/>
    </source>
</evidence>
<evidence type="ECO:0000256" key="4">
    <source>
        <dbReference type="ARBA" id="ARBA00022777"/>
    </source>
</evidence>
<dbReference type="RefSeq" id="WP_021761822.1">
    <property type="nucleotide sequence ID" value="NC_022444.1"/>
</dbReference>
<keyword evidence="2 8" id="KW-0808">Transferase</keyword>
<dbReference type="Pfam" id="PF02224">
    <property type="entry name" value="Cytidylate_kin"/>
    <property type="match status" value="1"/>
</dbReference>
<evidence type="ECO:0000256" key="1">
    <source>
        <dbReference type="ARBA" id="ARBA00009427"/>
    </source>
</evidence>
<evidence type="ECO:0000313" key="11">
    <source>
        <dbReference type="Proteomes" id="UP000016587"/>
    </source>
</evidence>
<evidence type="ECO:0000256" key="6">
    <source>
        <dbReference type="ARBA" id="ARBA00047615"/>
    </source>
</evidence>
<dbReference type="EC" id="2.7.4.25" evidence="8"/>
<dbReference type="NCBIfam" id="TIGR00017">
    <property type="entry name" value="cmk"/>
    <property type="match status" value="1"/>
</dbReference>
<evidence type="ECO:0000313" key="10">
    <source>
        <dbReference type="EMBL" id="AGW14747.1"/>
    </source>
</evidence>
<dbReference type="InterPro" id="IPR027417">
    <property type="entry name" value="P-loop_NTPase"/>
</dbReference>
<dbReference type="InterPro" id="IPR011994">
    <property type="entry name" value="Cytidylate_kinase_dom"/>
</dbReference>
<dbReference type="InterPro" id="IPR003136">
    <property type="entry name" value="Cytidylate_kin"/>
</dbReference>
<sequence length="223" mass="24232">MPAVITLDGPAGVGKTTLARRLAAALGVAFLDTGAMYRAVAMSLGENGWELPEAEIAERLSRLCFSLHGSGEETALAMDGFALGDELRSEEVGRWASLVARLPVVRQCLVTAQRQMGSAKSLVAEGRDMGSVVFTQAACKFFLDARPEVRALRRYHQLLSLGQTPQPLEELVEALRIRDEQDRTRPISPLKPAEDAIIVDTSDLDVEEVFAQLQAQAAACLRR</sequence>
<reference evidence="10 11" key="1">
    <citation type="journal article" date="2013" name="J. Bacteriol.">
        <title>Roles of HynAB and Ech, the only two hydrogenases found in the model sulfate reducer Desulfovibrio gigas.</title>
        <authorList>
            <person name="Morais-Silva F.O."/>
            <person name="Santos C.I."/>
            <person name="Rodrigues R."/>
            <person name="Pereira I.A."/>
            <person name="Rodrigues-Pousada C."/>
        </authorList>
    </citation>
    <scope>NUCLEOTIDE SEQUENCE [LARGE SCALE GENOMIC DNA]</scope>
    <source>
        <strain evidence="11">ATCC 19364 / DSM 1382 / NCIMB 9332 / VKM B-1759</strain>
    </source>
</reference>
<organism evidence="10 11">
    <name type="scientific">Megalodesulfovibrio gigas (strain ATCC 19364 / DSM 1382 / NCIMB 9332 / VKM B-1759)</name>
    <name type="common">Desulfovibrio gigas</name>
    <dbReference type="NCBI Taxonomy" id="1121448"/>
    <lineage>
        <taxon>Bacteria</taxon>
        <taxon>Pseudomonadati</taxon>
        <taxon>Thermodesulfobacteriota</taxon>
        <taxon>Desulfovibrionia</taxon>
        <taxon>Desulfovibrionales</taxon>
        <taxon>Desulfovibrionaceae</taxon>
        <taxon>Megalodesulfovibrio</taxon>
    </lineage>
</organism>
<dbReference type="Gene3D" id="3.40.50.300">
    <property type="entry name" value="P-loop containing nucleotide triphosphate hydrolases"/>
    <property type="match status" value="1"/>
</dbReference>
<dbReference type="STRING" id="1121448.DGI_3029"/>
<evidence type="ECO:0000256" key="3">
    <source>
        <dbReference type="ARBA" id="ARBA00022741"/>
    </source>
</evidence>
<dbReference type="EMBL" id="CP006585">
    <property type="protein sequence ID" value="AGW14747.1"/>
    <property type="molecule type" value="Genomic_DNA"/>
</dbReference>
<keyword evidence="11" id="KW-1185">Reference proteome</keyword>
<feature type="domain" description="Cytidylate kinase" evidence="9">
    <location>
        <begin position="5"/>
        <end position="215"/>
    </location>
</feature>
<dbReference type="Proteomes" id="UP000016587">
    <property type="component" value="Chromosome"/>
</dbReference>
<dbReference type="KEGG" id="dgg:DGI_3029"/>
<evidence type="ECO:0000256" key="8">
    <source>
        <dbReference type="HAMAP-Rule" id="MF_00238"/>
    </source>
</evidence>
<comment type="subcellular location">
    <subcellularLocation>
        <location evidence="8">Cytoplasm</location>
    </subcellularLocation>
</comment>
<name>T2GFP6_MEGG1</name>
<feature type="binding site" evidence="8">
    <location>
        <begin position="9"/>
        <end position="17"/>
    </location>
    <ligand>
        <name>ATP</name>
        <dbReference type="ChEBI" id="CHEBI:30616"/>
    </ligand>
</feature>
<dbReference type="eggNOG" id="COG0283">
    <property type="taxonomic scope" value="Bacteria"/>
</dbReference>
<evidence type="ECO:0000259" key="9">
    <source>
        <dbReference type="Pfam" id="PF02224"/>
    </source>
</evidence>
<accession>T2GFP6</accession>
<comment type="catalytic activity">
    <reaction evidence="7 8">
        <text>CMP + ATP = CDP + ADP</text>
        <dbReference type="Rhea" id="RHEA:11600"/>
        <dbReference type="ChEBI" id="CHEBI:30616"/>
        <dbReference type="ChEBI" id="CHEBI:58069"/>
        <dbReference type="ChEBI" id="CHEBI:60377"/>
        <dbReference type="ChEBI" id="CHEBI:456216"/>
        <dbReference type="EC" id="2.7.4.25"/>
    </reaction>
</comment>
<reference evidence="11" key="2">
    <citation type="submission" date="2013-07" db="EMBL/GenBank/DDBJ databases">
        <authorList>
            <person name="Morais-Silva F.O."/>
            <person name="Rezende A.M."/>
            <person name="Pimentel C."/>
            <person name="Resende D.M."/>
            <person name="Santos C.I."/>
            <person name="Clemente C."/>
            <person name="de Oliveira L.M."/>
            <person name="da Silva S.M."/>
            <person name="Costa D.A."/>
            <person name="Varela-Raposo A."/>
            <person name="Horacio E.C.A."/>
            <person name="Matos M."/>
            <person name="Flores O."/>
            <person name="Ruiz J.C."/>
            <person name="Rodrigues-Pousada C."/>
        </authorList>
    </citation>
    <scope>NUCLEOTIDE SEQUENCE [LARGE SCALE GENOMIC DNA]</scope>
    <source>
        <strain evidence="11">ATCC 19364 / DSM 1382 / NCIMB 9332 / VKM B-1759</strain>
    </source>
</reference>
<evidence type="ECO:0000256" key="5">
    <source>
        <dbReference type="ARBA" id="ARBA00022840"/>
    </source>
</evidence>
<comment type="similarity">
    <text evidence="1 8">Belongs to the cytidylate kinase family. Type 1 subfamily.</text>
</comment>
<protein>
    <recommendedName>
        <fullName evidence="8">Cytidylate kinase</fullName>
        <shortName evidence="8">CK</shortName>
        <ecNumber evidence="8">2.7.4.25</ecNumber>
    </recommendedName>
    <alternativeName>
        <fullName evidence="8">Cytidine monophosphate kinase</fullName>
        <shortName evidence="8">CMP kinase</shortName>
    </alternativeName>
</protein>
<dbReference type="PATRIC" id="fig|1121448.10.peg.2988"/>
<dbReference type="GO" id="GO:0005737">
    <property type="term" value="C:cytoplasm"/>
    <property type="evidence" value="ECO:0007669"/>
    <property type="project" value="UniProtKB-SubCell"/>
</dbReference>
<keyword evidence="8" id="KW-0963">Cytoplasm</keyword>
<gene>
    <name evidence="8" type="primary">cmk</name>
    <name evidence="10" type="ORF">DGI_3029</name>
</gene>
<keyword evidence="5 8" id="KW-0067">ATP-binding</keyword>
<dbReference type="AlphaFoldDB" id="T2GFP6"/>
<dbReference type="GO" id="GO:0006220">
    <property type="term" value="P:pyrimidine nucleotide metabolic process"/>
    <property type="evidence" value="ECO:0007669"/>
    <property type="project" value="UniProtKB-UniRule"/>
</dbReference>
<dbReference type="HOGENOM" id="CLU_079959_0_0_7"/>
<dbReference type="HAMAP" id="MF_00238">
    <property type="entry name" value="Cytidyl_kinase_type1"/>
    <property type="match status" value="1"/>
</dbReference>
<proteinExistence type="inferred from homology"/>
<dbReference type="SUPFAM" id="SSF52540">
    <property type="entry name" value="P-loop containing nucleoside triphosphate hydrolases"/>
    <property type="match status" value="1"/>
</dbReference>
<dbReference type="GO" id="GO:0005524">
    <property type="term" value="F:ATP binding"/>
    <property type="evidence" value="ECO:0007669"/>
    <property type="project" value="UniProtKB-UniRule"/>
</dbReference>
<dbReference type="GO" id="GO:0036430">
    <property type="term" value="F:CMP kinase activity"/>
    <property type="evidence" value="ECO:0007669"/>
    <property type="project" value="RHEA"/>
</dbReference>
<dbReference type="CDD" id="cd02020">
    <property type="entry name" value="CMPK"/>
    <property type="match status" value="1"/>
</dbReference>
<keyword evidence="4 8" id="KW-0418">Kinase</keyword>
<dbReference type="GO" id="GO:0036431">
    <property type="term" value="F:dCMP kinase activity"/>
    <property type="evidence" value="ECO:0007669"/>
    <property type="project" value="InterPro"/>
</dbReference>
<keyword evidence="3 8" id="KW-0547">Nucleotide-binding</keyword>